<reference evidence="1" key="1">
    <citation type="submission" date="2023-08" db="EMBL/GenBank/DDBJ databases">
        <authorList>
            <person name="Messyasz A."/>
            <person name="Mannisto M.K."/>
            <person name="Kerkhof L.J."/>
            <person name="Haggblom M."/>
        </authorList>
    </citation>
    <scope>NUCLEOTIDE SEQUENCE</scope>
    <source>
        <strain evidence="1">M8UP39</strain>
        <plasmid evidence="1">unnamed</plasmid>
    </source>
</reference>
<name>A0AAU7YU88_9BACT</name>
<keyword evidence="1" id="KW-0614">Plasmid</keyword>
<proteinExistence type="predicted"/>
<evidence type="ECO:0000313" key="1">
    <source>
        <dbReference type="EMBL" id="XCB20248.1"/>
    </source>
</evidence>
<dbReference type="RefSeq" id="WP_353070696.1">
    <property type="nucleotide sequence ID" value="NZ_CP132937.1"/>
</dbReference>
<evidence type="ECO:0008006" key="2">
    <source>
        <dbReference type="Google" id="ProtNLM"/>
    </source>
</evidence>
<protein>
    <recommendedName>
        <fullName evidence="2">Minor tail protein</fullName>
    </recommendedName>
</protein>
<gene>
    <name evidence="1" type="ORF">RBB81_00040</name>
</gene>
<sequence>MTRTLRAGKVSAGSKFVAKTTQRVPVGEHLYLKRGAALYGEVVTSIAGDGTTSQSSALTIQFTLLRYGRQSIPVRTKAVAIANFTDVDDTFLPATGGPDRGNASEASWTTRQVGGDEVSRSGWVGNVCDERMRKVGYADYYGVYSLPATSTIKGEPSFPHAMGVFSTTATGLYGFDEGTSLQSAGGTITLTRAAKKLLVRNGDNLLLEVLVSR</sequence>
<reference evidence="1" key="2">
    <citation type="journal article" date="2024" name="Environ. Microbiol.">
        <title>Genome analysis and description of Tunturibacter gen. nov. expands the diversity of Terriglobia in tundra soils.</title>
        <authorList>
            <person name="Messyasz A."/>
            <person name="Mannisto M.K."/>
            <person name="Kerkhof L.J."/>
            <person name="Haggblom M.M."/>
        </authorList>
    </citation>
    <scope>NUCLEOTIDE SEQUENCE</scope>
    <source>
        <strain evidence="1">M8UP39</strain>
    </source>
</reference>
<dbReference type="AlphaFoldDB" id="A0AAU7YU88"/>
<accession>A0AAU7YU88</accession>
<dbReference type="EMBL" id="CP132937">
    <property type="protein sequence ID" value="XCB20248.1"/>
    <property type="molecule type" value="Genomic_DNA"/>
</dbReference>
<geneLocation type="plasmid" evidence="1">
    <name>unnamed</name>
</geneLocation>
<dbReference type="KEGG" id="tgi:RBB81_00040"/>
<organism evidence="1">
    <name type="scientific">Tunturiibacter gelidiferens</name>
    <dbReference type="NCBI Taxonomy" id="3069689"/>
    <lineage>
        <taxon>Bacteria</taxon>
        <taxon>Pseudomonadati</taxon>
        <taxon>Acidobacteriota</taxon>
        <taxon>Terriglobia</taxon>
        <taxon>Terriglobales</taxon>
        <taxon>Acidobacteriaceae</taxon>
        <taxon>Tunturiibacter</taxon>
    </lineage>
</organism>